<reference evidence="3" key="1">
    <citation type="submission" date="2007-12" db="EMBL/GenBank/DDBJ databases">
        <title>Annotation of Entamoeba dispar SAW760.</title>
        <authorList>
            <person name="Lorenzi H."/>
            <person name="Inman J."/>
            <person name="Schobel S."/>
            <person name="Amedeo P."/>
            <person name="Caler E."/>
        </authorList>
    </citation>
    <scope>NUCLEOTIDE SEQUENCE [LARGE SCALE GENOMIC DNA]</scope>
    <source>
        <strain evidence="3">ATCC PRA-260 / SAW760</strain>
    </source>
</reference>
<keyword evidence="3" id="KW-1185">Reference proteome</keyword>
<accession>B0EIW4</accession>
<sequence length="152" mass="17653">MSTAQQIQTNFQIVDKFHQEKVQKYTDIQKQFNFIETQLKLDEEALMKCISEGQMKEYSEEMIEILNEYKDKVLHARNELDVTIEKHGNEMKKMNNVFNETSLKSVSDSEKLVNDINSLTKKLSQQTNQPVSNAIKMTSTIQTKLDAMINTN</sequence>
<protein>
    <submittedName>
        <fullName evidence="2">Uncharacterized protein</fullName>
    </submittedName>
</protein>
<feature type="coiled-coil region" evidence="1">
    <location>
        <begin position="66"/>
        <end position="129"/>
    </location>
</feature>
<keyword evidence="1" id="KW-0175">Coiled coil</keyword>
<dbReference type="OrthoDB" id="28519at2759"/>
<evidence type="ECO:0000313" key="2">
    <source>
        <dbReference type="EMBL" id="EDR25532.1"/>
    </source>
</evidence>
<proteinExistence type="predicted"/>
<name>B0EIW4_ENTDS</name>
<dbReference type="AlphaFoldDB" id="B0EIW4"/>
<dbReference type="eggNOG" id="ENOG502R9BI">
    <property type="taxonomic scope" value="Eukaryota"/>
</dbReference>
<dbReference type="VEuPathDB" id="AmoebaDB:EDI_260780"/>
<dbReference type="Proteomes" id="UP000008076">
    <property type="component" value="Unassembled WGS sequence"/>
</dbReference>
<dbReference type="OMA" id="YSFEWTT"/>
<dbReference type="GeneID" id="5883242"/>
<dbReference type="EMBL" id="DS549501">
    <property type="protein sequence ID" value="EDR25532.1"/>
    <property type="molecule type" value="Genomic_DNA"/>
</dbReference>
<dbReference type="KEGG" id="edi:EDI_260780"/>
<dbReference type="RefSeq" id="XP_001738171.1">
    <property type="nucleotide sequence ID" value="XM_001738119.1"/>
</dbReference>
<gene>
    <name evidence="2" type="ORF">EDI_260780</name>
</gene>
<organism evidence="3">
    <name type="scientific">Entamoeba dispar (strain ATCC PRA-260 / SAW760)</name>
    <dbReference type="NCBI Taxonomy" id="370354"/>
    <lineage>
        <taxon>Eukaryota</taxon>
        <taxon>Amoebozoa</taxon>
        <taxon>Evosea</taxon>
        <taxon>Archamoebae</taxon>
        <taxon>Mastigamoebida</taxon>
        <taxon>Entamoebidae</taxon>
        <taxon>Entamoeba</taxon>
    </lineage>
</organism>
<evidence type="ECO:0000313" key="3">
    <source>
        <dbReference type="Proteomes" id="UP000008076"/>
    </source>
</evidence>
<evidence type="ECO:0000256" key="1">
    <source>
        <dbReference type="SAM" id="Coils"/>
    </source>
</evidence>